<organism evidence="2 3">
    <name type="scientific">Clostridium perfringens (strain ATCC 13124 / DSM 756 / JCM 1290 / NCIMB 6125 / NCTC 8237 / Type A)</name>
    <dbReference type="NCBI Taxonomy" id="195103"/>
    <lineage>
        <taxon>Bacteria</taxon>
        <taxon>Bacillati</taxon>
        <taxon>Bacillota</taxon>
        <taxon>Clostridia</taxon>
        <taxon>Eubacteriales</taxon>
        <taxon>Clostridiaceae</taxon>
        <taxon>Clostridium</taxon>
    </lineage>
</organism>
<accession>A0A0H2YVG1</accession>
<feature type="transmembrane region" description="Helical" evidence="1">
    <location>
        <begin position="6"/>
        <end position="25"/>
    </location>
</feature>
<dbReference type="Proteomes" id="UP000001823">
    <property type="component" value="Chromosome"/>
</dbReference>
<dbReference type="PaxDb" id="195103-CPF_0437"/>
<protein>
    <submittedName>
        <fullName evidence="2">Uncharacterized protein</fullName>
    </submittedName>
</protein>
<dbReference type="HOGENOM" id="CLU_165980_1_0_9"/>
<keyword evidence="1" id="KW-1133">Transmembrane helix</keyword>
<evidence type="ECO:0000256" key="1">
    <source>
        <dbReference type="SAM" id="Phobius"/>
    </source>
</evidence>
<dbReference type="AlphaFoldDB" id="A0A0H2YVG1"/>
<dbReference type="eggNOG" id="ENOG5033MCP">
    <property type="taxonomic scope" value="Bacteria"/>
</dbReference>
<keyword evidence="1" id="KW-0472">Membrane</keyword>
<evidence type="ECO:0000313" key="3">
    <source>
        <dbReference type="Proteomes" id="UP000001823"/>
    </source>
</evidence>
<name>A0A0H2YVG1_CLOP1</name>
<gene>
    <name evidence="2" type="ordered locus">CPF_0437</name>
</gene>
<evidence type="ECO:0000313" key="2">
    <source>
        <dbReference type="EMBL" id="ABG84897.1"/>
    </source>
</evidence>
<sequence length="111" mass="12382">MYIDLNFIYLLLALLGCVAIVYLILTLNKVLKLVSNINSLLDQNKDNLTKTINDLPTIANNVNDACQNIKDISDVATETTADLIVAKENIESNVETVKEIAKIINQVFFKK</sequence>
<dbReference type="EMBL" id="CP000246">
    <property type="protein sequence ID" value="ABG84897.1"/>
    <property type="molecule type" value="Genomic_DNA"/>
</dbReference>
<keyword evidence="3" id="KW-1185">Reference proteome</keyword>
<keyword evidence="1" id="KW-0812">Transmembrane</keyword>
<proteinExistence type="predicted"/>
<dbReference type="KEGG" id="cpf:CPF_0437"/>
<reference evidence="2 3" key="1">
    <citation type="journal article" date="2006" name="Genome Res.">
        <title>Skewed genomic variability in strains of the toxigenic bacterial pathogen, Clostridium perfringens.</title>
        <authorList>
            <person name="Myers G.S."/>
            <person name="Rasko D.A."/>
            <person name="Cheung J.K."/>
            <person name="Ravel J."/>
            <person name="Seshadri R."/>
            <person name="Deboy R.T."/>
            <person name="Ren Q."/>
            <person name="Varga J."/>
            <person name="Awad M.M."/>
            <person name="Brinkac L.M."/>
            <person name="Daugherty S.C."/>
            <person name="Haft D.H."/>
            <person name="Dodson R.J."/>
            <person name="Madupu R."/>
            <person name="Nelson W.C."/>
            <person name="Rosovitz M.J."/>
            <person name="Sullivan S.A."/>
            <person name="Khouri H."/>
            <person name="Dimitrov G.I."/>
            <person name="Watkins K.L."/>
            <person name="Mulligan S."/>
            <person name="Benton J."/>
            <person name="Radune D."/>
            <person name="Fisher D.J."/>
            <person name="Atkins H.S."/>
            <person name="Hiscox T."/>
            <person name="Jost B.H."/>
            <person name="Billington S.J."/>
            <person name="Songer J.G."/>
            <person name="McClane B.A."/>
            <person name="Titball R.W."/>
            <person name="Rood J.I."/>
            <person name="Melville S.B."/>
            <person name="Paulsen I.T."/>
        </authorList>
    </citation>
    <scope>NUCLEOTIDE SEQUENCE [LARGE SCALE GENOMIC DNA]</scope>
    <source>
        <strain evidence="3">ATCC 13124 / DSM 756 / JCM 1290 / NCIMB 6125 / NCTC 8237 / S 107 / Type A</strain>
    </source>
</reference>